<reference evidence="2" key="1">
    <citation type="journal article" date="2011" name="Nature">
        <title>Genome sequence and analysis of the tuber crop potato.</title>
        <authorList>
            <consortium name="The Potato Genome Sequencing Consortium"/>
        </authorList>
    </citation>
    <scope>NUCLEOTIDE SEQUENCE [LARGE SCALE GENOMIC DNA]</scope>
    <source>
        <strain evidence="2">cv. DM1-3 516 R44</strain>
    </source>
</reference>
<organism evidence="1 2">
    <name type="scientific">Solanum tuberosum</name>
    <name type="common">Potato</name>
    <dbReference type="NCBI Taxonomy" id="4113"/>
    <lineage>
        <taxon>Eukaryota</taxon>
        <taxon>Viridiplantae</taxon>
        <taxon>Streptophyta</taxon>
        <taxon>Embryophyta</taxon>
        <taxon>Tracheophyta</taxon>
        <taxon>Spermatophyta</taxon>
        <taxon>Magnoliopsida</taxon>
        <taxon>eudicotyledons</taxon>
        <taxon>Gunneridae</taxon>
        <taxon>Pentapetalae</taxon>
        <taxon>asterids</taxon>
        <taxon>lamiids</taxon>
        <taxon>Solanales</taxon>
        <taxon>Solanaceae</taxon>
        <taxon>Solanoideae</taxon>
        <taxon>Solaneae</taxon>
        <taxon>Solanum</taxon>
    </lineage>
</organism>
<dbReference type="InterPro" id="IPR044807">
    <property type="entry name" value="DRIP1-like"/>
</dbReference>
<evidence type="ECO:0000313" key="2">
    <source>
        <dbReference type="Proteomes" id="UP000011115"/>
    </source>
</evidence>
<keyword evidence="2" id="KW-1185">Reference proteome</keyword>
<evidence type="ECO:0000313" key="1">
    <source>
        <dbReference type="EnsemblPlants" id="PGSC0003DMT400038985"/>
    </source>
</evidence>
<reference evidence="1" key="2">
    <citation type="submission" date="2015-06" db="UniProtKB">
        <authorList>
            <consortium name="EnsemblPlants"/>
        </authorList>
    </citation>
    <scope>IDENTIFICATION</scope>
    <source>
        <strain evidence="1">DM1-3 516 R44</strain>
    </source>
</reference>
<dbReference type="AlphaFoldDB" id="M1B7N2"/>
<dbReference type="PANTHER" id="PTHR46293:SF10">
    <property type="entry name" value="E3 UBIQUITIN PROTEIN LIGASE DRIP2-LIKE"/>
    <property type="match status" value="1"/>
</dbReference>
<dbReference type="Proteomes" id="UP000011115">
    <property type="component" value="Unassembled WGS sequence"/>
</dbReference>
<dbReference type="PANTHER" id="PTHR46293">
    <property type="entry name" value="E3 UBIQUITIN PROTEIN LIGASE DRIP1"/>
    <property type="match status" value="1"/>
</dbReference>
<accession>M1B7N2</accession>
<dbReference type="Gramene" id="PGSC0003DMT400038985">
    <property type="protein sequence ID" value="PGSC0003DMT400038985"/>
    <property type="gene ID" value="PGSC0003DMG400015075"/>
</dbReference>
<dbReference type="ExpressionAtlas" id="M1B7N2">
    <property type="expression patterns" value="baseline"/>
</dbReference>
<dbReference type="GO" id="GO:0004842">
    <property type="term" value="F:ubiquitin-protein transferase activity"/>
    <property type="evidence" value="ECO:0007669"/>
    <property type="project" value="InterPro"/>
</dbReference>
<dbReference type="EnsemblPlants" id="PGSC0003DMT400038985">
    <property type="protein sequence ID" value="PGSC0003DMT400038985"/>
    <property type="gene ID" value="PGSC0003DMG400015075"/>
</dbReference>
<dbReference type="OrthoDB" id="1305878at2759"/>
<sequence length="54" mass="5683">MGQAIAPSLPLNSLVDMWLQTTPSERIPAIIGSSAKDFVMALAYARKIPGVPAS</sequence>
<dbReference type="HOGENOM" id="CLU_203454_0_0_1"/>
<protein>
    <submittedName>
        <fullName evidence="1">Ring finger protein</fullName>
    </submittedName>
</protein>
<name>M1B7N2_SOLTU</name>
<gene>
    <name evidence="1" type="primary">LOC102584850</name>
</gene>
<proteinExistence type="predicted"/>